<name>A0A1A9ZHY7_GLOPL</name>
<dbReference type="CDD" id="cd09193">
    <property type="entry name" value="PLDc_mTdp1_1"/>
    <property type="match status" value="1"/>
</dbReference>
<dbReference type="GO" id="GO:0017005">
    <property type="term" value="F:3'-tyrosyl-DNA phosphodiesterase activity"/>
    <property type="evidence" value="ECO:0007669"/>
    <property type="project" value="TreeGrafter"/>
</dbReference>
<dbReference type="EnsemblMetazoa" id="GPAI015154-RA">
    <property type="protein sequence ID" value="GPAI015154-PA"/>
    <property type="gene ID" value="GPAI015154"/>
</dbReference>
<reference evidence="12" key="1">
    <citation type="submission" date="2014-03" db="EMBL/GenBank/DDBJ databases">
        <authorList>
            <person name="Aksoy S."/>
            <person name="Warren W."/>
            <person name="Wilson R.K."/>
        </authorList>
    </citation>
    <scope>NUCLEOTIDE SEQUENCE [LARGE SCALE GENOMIC DNA]</scope>
    <source>
        <strain evidence="12">IAEA</strain>
    </source>
</reference>
<dbReference type="SUPFAM" id="SSF56024">
    <property type="entry name" value="Phospholipase D/nuclease"/>
    <property type="match status" value="2"/>
</dbReference>
<dbReference type="Proteomes" id="UP000092445">
    <property type="component" value="Unassembled WGS sequence"/>
</dbReference>
<evidence type="ECO:0000256" key="7">
    <source>
        <dbReference type="ARBA" id="ARBA00023204"/>
    </source>
</evidence>
<keyword evidence="8" id="KW-0539">Nucleus</keyword>
<keyword evidence="5" id="KW-0378">Hydrolase</keyword>
<protein>
    <recommendedName>
        <fullName evidence="13">Tyrosyl-DNA phosphodiesterase</fullName>
    </recommendedName>
</protein>
<evidence type="ECO:0000313" key="11">
    <source>
        <dbReference type="EnsemblMetazoa" id="GPAI015154-PA"/>
    </source>
</evidence>
<keyword evidence="7" id="KW-0234">DNA repair</keyword>
<evidence type="ECO:0008006" key="13">
    <source>
        <dbReference type="Google" id="ProtNLM"/>
    </source>
</evidence>
<comment type="subcellular location">
    <subcellularLocation>
        <location evidence="1">Nucleus</location>
    </subcellularLocation>
</comment>
<keyword evidence="4" id="KW-0227">DNA damage</keyword>
<dbReference type="PANTHER" id="PTHR12415">
    <property type="entry name" value="TYROSYL-DNA PHOSPHODIESTERASE 1"/>
    <property type="match status" value="1"/>
</dbReference>
<reference evidence="11" key="2">
    <citation type="submission" date="2020-05" db="UniProtKB">
        <authorList>
            <consortium name="EnsemblMetazoa"/>
        </authorList>
    </citation>
    <scope>IDENTIFICATION</scope>
    <source>
        <strain evidence="11">IAEA</strain>
    </source>
</reference>
<comment type="similarity">
    <text evidence="2">Belongs to the tyrosyl-DNA phosphodiesterase family.</text>
</comment>
<evidence type="ECO:0000256" key="6">
    <source>
        <dbReference type="ARBA" id="ARBA00022839"/>
    </source>
</evidence>
<organism evidence="11 12">
    <name type="scientific">Glossina pallidipes</name>
    <name type="common">Tsetse fly</name>
    <dbReference type="NCBI Taxonomy" id="7398"/>
    <lineage>
        <taxon>Eukaryota</taxon>
        <taxon>Metazoa</taxon>
        <taxon>Ecdysozoa</taxon>
        <taxon>Arthropoda</taxon>
        <taxon>Hexapoda</taxon>
        <taxon>Insecta</taxon>
        <taxon>Pterygota</taxon>
        <taxon>Neoptera</taxon>
        <taxon>Endopterygota</taxon>
        <taxon>Diptera</taxon>
        <taxon>Brachycera</taxon>
        <taxon>Muscomorpha</taxon>
        <taxon>Hippoboscoidea</taxon>
        <taxon>Glossinidae</taxon>
        <taxon>Glossina</taxon>
    </lineage>
</organism>
<accession>A0A1A9ZHY7</accession>
<evidence type="ECO:0000256" key="10">
    <source>
        <dbReference type="PIRSR" id="PIRSR610347-2"/>
    </source>
</evidence>
<evidence type="ECO:0000256" key="5">
    <source>
        <dbReference type="ARBA" id="ARBA00022801"/>
    </source>
</evidence>
<dbReference type="InterPro" id="IPR010347">
    <property type="entry name" value="Tdp1"/>
</dbReference>
<evidence type="ECO:0000256" key="3">
    <source>
        <dbReference type="ARBA" id="ARBA00022722"/>
    </source>
</evidence>
<sequence>IHVVCLISFHLCIPASIKHLPKTSALEVDVLNHESSPYLPGLYFDVKKSFGKPQTTDIKCGLDLEPPLFEVTLVWIVYENGLDKQTNSYSIPPELLQNSELILQQLKLLEKLFPKTKANKKKEENPVLISDNNSTFLPEKCSKIPLSGASTSTTAACVKASSESNVSKKQKIMHNIKDYIPVMVEKGQMAKKLEAAAPYNVFLIAITDSKLTHHEPLSVTFQEILDESLGEIESSVQINFMVDIGWLLGHYYFAGILLVHRMQFVNVRKLIGFKSCRHIPLLVLYGDESPELKSISQHKPNVTAIKVTMPTPFSTSHTKMMLFAYIDGSMRVIVSTANLYEDDWHNRTQGIWISPRLPSLPEGVDTKAGDSVTNFRQDLMLYLVEYQISKLQPWIARIRKADFSSINVFFIGSVPGGHREGPRGHPWGHARVSSLLQKHCAPVGEKIPIVCQSSSIGSLGANIQAWVQHDFLNSLRQDCVPLGVSQFPVFKMIYPSFGNVSRSHDEMLGGGCLPYSKSTNDKQPWLKLNLNCDTTGEDAFPLGAVRDDVPPFPLPYDVPLTRYGPDDTPFLMDNLHA</sequence>
<dbReference type="PANTHER" id="PTHR12415:SF0">
    <property type="entry name" value="TYROSYL-DNA PHOSPHODIESTERASE 1"/>
    <property type="match status" value="1"/>
</dbReference>
<dbReference type="GO" id="GO:0006281">
    <property type="term" value="P:DNA repair"/>
    <property type="evidence" value="ECO:0007669"/>
    <property type="project" value="UniProtKB-KW"/>
</dbReference>
<evidence type="ECO:0000313" key="12">
    <source>
        <dbReference type="Proteomes" id="UP000092445"/>
    </source>
</evidence>
<dbReference type="AlphaFoldDB" id="A0A1A9ZHY7"/>
<feature type="binding site" evidence="10">
    <location>
        <position position="319"/>
    </location>
    <ligand>
        <name>substrate</name>
    </ligand>
</feature>
<feature type="active site" description="Nucleophile" evidence="9">
    <location>
        <position position="317"/>
    </location>
</feature>
<dbReference type="GO" id="GO:0005634">
    <property type="term" value="C:nucleus"/>
    <property type="evidence" value="ECO:0007669"/>
    <property type="project" value="UniProtKB-SubCell"/>
</dbReference>
<keyword evidence="3" id="KW-0540">Nuclease</keyword>
<dbReference type="VEuPathDB" id="VectorBase:GPAI015154"/>
<dbReference type="Pfam" id="PF06087">
    <property type="entry name" value="Tyr-DNA_phospho"/>
    <property type="match status" value="1"/>
</dbReference>
<evidence type="ECO:0000256" key="8">
    <source>
        <dbReference type="ARBA" id="ARBA00023242"/>
    </source>
</evidence>
<dbReference type="Gene3D" id="3.30.870.10">
    <property type="entry name" value="Endonuclease Chain A"/>
    <property type="match status" value="2"/>
</dbReference>
<evidence type="ECO:0000256" key="1">
    <source>
        <dbReference type="ARBA" id="ARBA00004123"/>
    </source>
</evidence>
<evidence type="ECO:0000256" key="4">
    <source>
        <dbReference type="ARBA" id="ARBA00022763"/>
    </source>
</evidence>
<evidence type="ECO:0000256" key="2">
    <source>
        <dbReference type="ARBA" id="ARBA00010205"/>
    </source>
</evidence>
<dbReference type="GO" id="GO:0003697">
    <property type="term" value="F:single-stranded DNA binding"/>
    <property type="evidence" value="ECO:0007669"/>
    <property type="project" value="TreeGrafter"/>
</dbReference>
<keyword evidence="6" id="KW-0269">Exonuclease</keyword>
<dbReference type="GO" id="GO:0003690">
    <property type="term" value="F:double-stranded DNA binding"/>
    <property type="evidence" value="ECO:0007669"/>
    <property type="project" value="TreeGrafter"/>
</dbReference>
<keyword evidence="12" id="KW-1185">Reference proteome</keyword>
<dbReference type="GO" id="GO:0004527">
    <property type="term" value="F:exonuclease activity"/>
    <property type="evidence" value="ECO:0007669"/>
    <property type="project" value="UniProtKB-KW"/>
</dbReference>
<dbReference type="STRING" id="7398.A0A1A9ZHY7"/>
<proteinExistence type="inferred from homology"/>
<evidence type="ECO:0000256" key="9">
    <source>
        <dbReference type="PIRSR" id="PIRSR610347-1"/>
    </source>
</evidence>